<sequence>MRARVFELVPDAQEKVMRGYNSLSYGLASGMKESFASIVLHRERVNLQLHRATELTDPAGLLEGTGKTMRHVKVQTRKQSRARKSGS</sequence>
<gene>
    <name evidence="1" type="ORF">AVDCRST_MAG58-1182</name>
</gene>
<evidence type="ECO:0000313" key="1">
    <source>
        <dbReference type="EMBL" id="CAA9454870.1"/>
    </source>
</evidence>
<accession>A0A6J4QVN4</accession>
<name>A0A6J4QVN4_9ACTN</name>
<reference evidence="1" key="1">
    <citation type="submission" date="2020-02" db="EMBL/GenBank/DDBJ databases">
        <authorList>
            <person name="Meier V. D."/>
        </authorList>
    </citation>
    <scope>NUCLEOTIDE SEQUENCE</scope>
    <source>
        <strain evidence="1">AVDCRST_MAG58</strain>
    </source>
</reference>
<dbReference type="AlphaFoldDB" id="A0A6J4QVN4"/>
<proteinExistence type="predicted"/>
<organism evidence="1">
    <name type="scientific">uncultured Rubrobacteraceae bacterium</name>
    <dbReference type="NCBI Taxonomy" id="349277"/>
    <lineage>
        <taxon>Bacteria</taxon>
        <taxon>Bacillati</taxon>
        <taxon>Actinomycetota</taxon>
        <taxon>Rubrobacteria</taxon>
        <taxon>Rubrobacterales</taxon>
        <taxon>Rubrobacteraceae</taxon>
        <taxon>environmental samples</taxon>
    </lineage>
</organism>
<protein>
    <submittedName>
        <fullName evidence="1">Uncharacterized protein</fullName>
    </submittedName>
</protein>
<dbReference type="EMBL" id="CADCVF010000033">
    <property type="protein sequence ID" value="CAA9454870.1"/>
    <property type="molecule type" value="Genomic_DNA"/>
</dbReference>